<evidence type="ECO:0000256" key="1">
    <source>
        <dbReference type="ARBA" id="ARBA00004123"/>
    </source>
</evidence>
<evidence type="ECO:0000313" key="10">
    <source>
        <dbReference type="Proteomes" id="UP000053558"/>
    </source>
</evidence>
<feature type="region of interest" description="Disordered" evidence="7">
    <location>
        <begin position="207"/>
        <end position="245"/>
    </location>
</feature>
<organism evidence="9 10">
    <name type="scientific">Coniophora puteana (strain RWD-64-598)</name>
    <name type="common">Brown rot fungus</name>
    <dbReference type="NCBI Taxonomy" id="741705"/>
    <lineage>
        <taxon>Eukaryota</taxon>
        <taxon>Fungi</taxon>
        <taxon>Dikarya</taxon>
        <taxon>Basidiomycota</taxon>
        <taxon>Agaricomycotina</taxon>
        <taxon>Agaricomycetes</taxon>
        <taxon>Agaricomycetidae</taxon>
        <taxon>Boletales</taxon>
        <taxon>Coniophorineae</taxon>
        <taxon>Coniophoraceae</taxon>
        <taxon>Coniophora</taxon>
    </lineage>
</organism>
<evidence type="ECO:0000256" key="5">
    <source>
        <dbReference type="PROSITE-ProRule" id="PRU00108"/>
    </source>
</evidence>
<evidence type="ECO:0000256" key="6">
    <source>
        <dbReference type="RuleBase" id="RU000682"/>
    </source>
</evidence>
<dbReference type="GO" id="GO:0000981">
    <property type="term" value="F:DNA-binding transcription factor activity, RNA polymerase II-specific"/>
    <property type="evidence" value="ECO:0007669"/>
    <property type="project" value="InterPro"/>
</dbReference>
<accession>A0A5M3N6T6</accession>
<dbReference type="InterPro" id="IPR051000">
    <property type="entry name" value="Homeobox_DNA-bind_prot"/>
</dbReference>
<feature type="domain" description="Homeobox" evidence="8">
    <location>
        <begin position="33"/>
        <end position="87"/>
    </location>
</feature>
<evidence type="ECO:0000259" key="8">
    <source>
        <dbReference type="PROSITE" id="PS50071"/>
    </source>
</evidence>
<dbReference type="SUPFAM" id="SSF46689">
    <property type="entry name" value="Homeodomain-like"/>
    <property type="match status" value="1"/>
</dbReference>
<evidence type="ECO:0000256" key="7">
    <source>
        <dbReference type="SAM" id="MobiDB-lite"/>
    </source>
</evidence>
<dbReference type="OMA" id="LKKNCAG"/>
<dbReference type="PROSITE" id="PS50071">
    <property type="entry name" value="HOMEOBOX_2"/>
    <property type="match status" value="1"/>
</dbReference>
<dbReference type="InterPro" id="IPR009057">
    <property type="entry name" value="Homeodomain-like_sf"/>
</dbReference>
<keyword evidence="3 5" id="KW-0371">Homeobox</keyword>
<gene>
    <name evidence="9" type="ORF">CONPUDRAFT_161643</name>
</gene>
<sequence>MALSLPSPPFPALSSSPDMHQSSMADAYVPYIRRRVSPAQLNALQHLFEIKSHPTRQERNMLASEIGMDIKAVTTWFQNRRSAVKRRSHAWKENVPFTDARSQKHAHRFDSKASRSSRIRSSASLDQVAALSERPQPPSIAPSGTIASPVTPKKRRVGPAADKQLWEYMQSSPSGPQLSPSVEEARMSILLSRSKTRRSLEWACFKARRGSKANSEDPDEDDETASLPSLTHHDTDREDAESDDELLTPETSINLSLAGDFQPMDSELSMIPNKKATLVDRQSEDIEAAMVLLGFIGRH</sequence>
<dbReference type="Proteomes" id="UP000053558">
    <property type="component" value="Unassembled WGS sequence"/>
</dbReference>
<comment type="subcellular location">
    <subcellularLocation>
        <location evidence="1 5 6">Nucleus</location>
    </subcellularLocation>
</comment>
<dbReference type="InterPro" id="IPR001356">
    <property type="entry name" value="HD"/>
</dbReference>
<dbReference type="Pfam" id="PF00046">
    <property type="entry name" value="Homeodomain"/>
    <property type="match status" value="1"/>
</dbReference>
<dbReference type="RefSeq" id="XP_007763644.1">
    <property type="nucleotide sequence ID" value="XM_007765454.1"/>
</dbReference>
<evidence type="ECO:0000256" key="2">
    <source>
        <dbReference type="ARBA" id="ARBA00023125"/>
    </source>
</evidence>
<feature type="DNA-binding region" description="Homeobox" evidence="5">
    <location>
        <begin position="35"/>
        <end position="88"/>
    </location>
</feature>
<comment type="caution">
    <text evidence="9">The sequence shown here is derived from an EMBL/GenBank/DDBJ whole genome shotgun (WGS) entry which is preliminary data.</text>
</comment>
<evidence type="ECO:0000256" key="4">
    <source>
        <dbReference type="ARBA" id="ARBA00023242"/>
    </source>
</evidence>
<dbReference type="GO" id="GO:0005634">
    <property type="term" value="C:nucleus"/>
    <property type="evidence" value="ECO:0007669"/>
    <property type="project" value="UniProtKB-SubCell"/>
</dbReference>
<keyword evidence="10" id="KW-1185">Reference proteome</keyword>
<dbReference type="CDD" id="cd00086">
    <property type="entry name" value="homeodomain"/>
    <property type="match status" value="1"/>
</dbReference>
<dbReference type="Gene3D" id="1.10.10.60">
    <property type="entry name" value="Homeodomain-like"/>
    <property type="match status" value="1"/>
</dbReference>
<feature type="region of interest" description="Disordered" evidence="7">
    <location>
        <begin position="96"/>
        <end position="157"/>
    </location>
</feature>
<keyword evidence="2 5" id="KW-0238">DNA-binding</keyword>
<feature type="compositionally biased region" description="Low complexity" evidence="7">
    <location>
        <begin position="114"/>
        <end position="124"/>
    </location>
</feature>
<dbReference type="KEGG" id="cput:CONPUDRAFT_161643"/>
<dbReference type="OrthoDB" id="6159439at2759"/>
<evidence type="ECO:0000313" key="9">
    <source>
        <dbReference type="EMBL" id="EIW87026.1"/>
    </source>
</evidence>
<reference evidence="10" key="1">
    <citation type="journal article" date="2012" name="Science">
        <title>The Paleozoic origin of enzymatic lignin decomposition reconstructed from 31 fungal genomes.</title>
        <authorList>
            <person name="Floudas D."/>
            <person name="Binder M."/>
            <person name="Riley R."/>
            <person name="Barry K."/>
            <person name="Blanchette R.A."/>
            <person name="Henrissat B."/>
            <person name="Martinez A.T."/>
            <person name="Otillar R."/>
            <person name="Spatafora J.W."/>
            <person name="Yadav J.S."/>
            <person name="Aerts A."/>
            <person name="Benoit I."/>
            <person name="Boyd A."/>
            <person name="Carlson A."/>
            <person name="Copeland A."/>
            <person name="Coutinho P.M."/>
            <person name="de Vries R.P."/>
            <person name="Ferreira P."/>
            <person name="Findley K."/>
            <person name="Foster B."/>
            <person name="Gaskell J."/>
            <person name="Glotzer D."/>
            <person name="Gorecki P."/>
            <person name="Heitman J."/>
            <person name="Hesse C."/>
            <person name="Hori C."/>
            <person name="Igarashi K."/>
            <person name="Jurgens J.A."/>
            <person name="Kallen N."/>
            <person name="Kersten P."/>
            <person name="Kohler A."/>
            <person name="Kuees U."/>
            <person name="Kumar T.K.A."/>
            <person name="Kuo A."/>
            <person name="LaButti K."/>
            <person name="Larrondo L.F."/>
            <person name="Lindquist E."/>
            <person name="Ling A."/>
            <person name="Lombard V."/>
            <person name="Lucas S."/>
            <person name="Lundell T."/>
            <person name="Martin R."/>
            <person name="McLaughlin D.J."/>
            <person name="Morgenstern I."/>
            <person name="Morin E."/>
            <person name="Murat C."/>
            <person name="Nagy L.G."/>
            <person name="Nolan M."/>
            <person name="Ohm R.A."/>
            <person name="Patyshakuliyeva A."/>
            <person name="Rokas A."/>
            <person name="Ruiz-Duenas F.J."/>
            <person name="Sabat G."/>
            <person name="Salamov A."/>
            <person name="Samejima M."/>
            <person name="Schmutz J."/>
            <person name="Slot J.C."/>
            <person name="St John F."/>
            <person name="Stenlid J."/>
            <person name="Sun H."/>
            <person name="Sun S."/>
            <person name="Syed K."/>
            <person name="Tsang A."/>
            <person name="Wiebenga A."/>
            <person name="Young D."/>
            <person name="Pisabarro A."/>
            <person name="Eastwood D.C."/>
            <person name="Martin F."/>
            <person name="Cullen D."/>
            <person name="Grigoriev I.V."/>
            <person name="Hibbett D.S."/>
        </authorList>
    </citation>
    <scope>NUCLEOTIDE SEQUENCE [LARGE SCALE GENOMIC DNA]</scope>
    <source>
        <strain evidence="10">RWD-64-598 SS2</strain>
    </source>
</reference>
<dbReference type="GeneID" id="19204556"/>
<dbReference type="GO" id="GO:0030154">
    <property type="term" value="P:cell differentiation"/>
    <property type="evidence" value="ECO:0007669"/>
    <property type="project" value="TreeGrafter"/>
</dbReference>
<dbReference type="AlphaFoldDB" id="A0A5M3N6T6"/>
<feature type="region of interest" description="Disordered" evidence="7">
    <location>
        <begin position="1"/>
        <end position="20"/>
    </location>
</feature>
<keyword evidence="4 5" id="KW-0539">Nucleus</keyword>
<dbReference type="EMBL" id="JH711573">
    <property type="protein sequence ID" value="EIW87026.1"/>
    <property type="molecule type" value="Genomic_DNA"/>
</dbReference>
<proteinExistence type="predicted"/>
<protein>
    <recommendedName>
        <fullName evidence="8">Homeobox domain-containing protein</fullName>
    </recommendedName>
</protein>
<dbReference type="GO" id="GO:0000978">
    <property type="term" value="F:RNA polymerase II cis-regulatory region sequence-specific DNA binding"/>
    <property type="evidence" value="ECO:0007669"/>
    <property type="project" value="TreeGrafter"/>
</dbReference>
<dbReference type="PANTHER" id="PTHR24324:SF5">
    <property type="entry name" value="HEMATOPOIETICALLY-EXPRESSED HOMEOBOX PROTEIN HHEX"/>
    <property type="match status" value="1"/>
</dbReference>
<dbReference type="PROSITE" id="PS00027">
    <property type="entry name" value="HOMEOBOX_1"/>
    <property type="match status" value="1"/>
</dbReference>
<dbReference type="PANTHER" id="PTHR24324">
    <property type="entry name" value="HOMEOBOX PROTEIN HHEX"/>
    <property type="match status" value="1"/>
</dbReference>
<name>A0A5M3N6T6_CONPW</name>
<feature type="compositionally biased region" description="Pro residues" evidence="7">
    <location>
        <begin position="1"/>
        <end position="11"/>
    </location>
</feature>
<dbReference type="SMART" id="SM00389">
    <property type="entry name" value="HOX"/>
    <property type="match status" value="1"/>
</dbReference>
<evidence type="ECO:0000256" key="3">
    <source>
        <dbReference type="ARBA" id="ARBA00023155"/>
    </source>
</evidence>
<dbReference type="InterPro" id="IPR017970">
    <property type="entry name" value="Homeobox_CS"/>
</dbReference>